<feature type="compositionally biased region" description="Basic and acidic residues" evidence="1">
    <location>
        <begin position="673"/>
        <end position="688"/>
    </location>
</feature>
<name>A0A060T5I7_BLAAD</name>
<evidence type="ECO:0000313" key="2">
    <source>
        <dbReference type="EMBL" id="CDP34451.1"/>
    </source>
</evidence>
<reference evidence="2" key="2">
    <citation type="submission" date="2014-06" db="EMBL/GenBank/DDBJ databases">
        <title>The complete genome of Blastobotrys (Arxula) adeninivorans LS3 - a yeast of biotechnological interest.</title>
        <authorList>
            <person name="Kunze G."/>
            <person name="Gaillardin C."/>
            <person name="Czernicka M."/>
            <person name="Durrens P."/>
            <person name="Martin T."/>
            <person name="Boer E."/>
            <person name="Gabaldon T."/>
            <person name="Cruz J."/>
            <person name="Talla E."/>
            <person name="Marck C."/>
            <person name="Goffeau A."/>
            <person name="Barbe V."/>
            <person name="Baret P."/>
            <person name="Baronian K."/>
            <person name="Beier S."/>
            <person name="Bleykasten C."/>
            <person name="Bode R."/>
            <person name="Casaregola S."/>
            <person name="Despons L."/>
            <person name="Fairhead C."/>
            <person name="Giersberg M."/>
            <person name="Gierski P."/>
            <person name="Hahnel U."/>
            <person name="Hartmann A."/>
            <person name="Jankowska D."/>
            <person name="Jubin C."/>
            <person name="Jung P."/>
            <person name="Lafontaine I."/>
            <person name="Leh-Louis V."/>
            <person name="Lemaire M."/>
            <person name="Marcet-Houben M."/>
            <person name="Mascher M."/>
            <person name="Morel G."/>
            <person name="Richard G.-F."/>
            <person name="Riechen J."/>
            <person name="Sacerdot C."/>
            <person name="Sarkar A."/>
            <person name="Savel G."/>
            <person name="Schacherer J."/>
            <person name="Sherman D."/>
            <person name="Straub M.-L."/>
            <person name="Stein N."/>
            <person name="Thierry A."/>
            <person name="Trautwein-Schult A."/>
            <person name="Westhof E."/>
            <person name="Worch S."/>
            <person name="Dujon B."/>
            <person name="Souciet J.-L."/>
            <person name="Wincker P."/>
            <person name="Scholz U."/>
            <person name="Neuveglise N."/>
        </authorList>
    </citation>
    <scope>NUCLEOTIDE SEQUENCE</scope>
    <source>
        <strain evidence="2">LS3</strain>
    </source>
</reference>
<dbReference type="PANTHER" id="PTHR31014:SF0">
    <property type="entry name" value="MITOCHONDRIAL TRANSLATION SYSTEM COMPONENT PET127-RELATED"/>
    <property type="match status" value="1"/>
</dbReference>
<dbReference type="GO" id="GO:0005740">
    <property type="term" value="C:mitochondrial envelope"/>
    <property type="evidence" value="ECO:0007669"/>
    <property type="project" value="TreeGrafter"/>
</dbReference>
<feature type="region of interest" description="Disordered" evidence="1">
    <location>
        <begin position="707"/>
        <end position="736"/>
    </location>
</feature>
<proteinExistence type="predicted"/>
<dbReference type="PANTHER" id="PTHR31014">
    <property type="entry name" value="MITOCHONDRIAL TRANSLATION SYSTEM COMPONENT PET127-RELATED"/>
    <property type="match status" value="1"/>
</dbReference>
<accession>A0A060T5I7</accession>
<dbReference type="PhylomeDB" id="A0A060T5I7"/>
<feature type="region of interest" description="Disordered" evidence="1">
    <location>
        <begin position="654"/>
        <end position="688"/>
    </location>
</feature>
<reference evidence="2" key="1">
    <citation type="submission" date="2014-02" db="EMBL/GenBank/DDBJ databases">
        <authorList>
            <person name="Genoscope - CEA"/>
        </authorList>
    </citation>
    <scope>NUCLEOTIDE SEQUENCE</scope>
    <source>
        <strain evidence="2">LS3</strain>
    </source>
</reference>
<feature type="compositionally biased region" description="Polar residues" evidence="1">
    <location>
        <begin position="656"/>
        <end position="672"/>
    </location>
</feature>
<gene>
    <name evidence="2" type="ORF">GNLVRS02_ARAD1C12584g</name>
</gene>
<dbReference type="AlphaFoldDB" id="A0A060T5I7"/>
<sequence length="736" mass="83616">MYRLVAPRFGCLGSRNTVRTRCIVAKPPNRCFSSDSVVVDDNEDVSETSSGTAIDADSEDLDTNIKIHVAEAGEIEYKPLRVLGQPKVPTLEHNLDRVLFSPGVHFLKDPRTHVYNFTPYLDRLMSIKDFDFNLISQFVPPDKDNTLSRLTRDKGLKYFSSTSSITGILSHFHFALSHMRPPVTVGLPLHYPGPTTKFSKTLKRPVSVFLRHNHENRVFSITSDKSTDETIILSLLGHTLETLLTTPEKTFKFFSKKKSGQLDSRIKNRIKLGSAYNYSSCGNILLRSQLDCYDPRLPGTGMFDLKTRAVCAVRHDLDYVQVLDGSNYEVTKLNGNFHSFSREWYELIKTALLKYSFQARIGRMDGIFVAYHNIRRMFGFQYVSLDEMDSIFHSAVEAAGSRDARPSYLPTPQPLGLKSASFTADAEFKMSLDILQKALDQITAGHDGHTDYNIVFHASRPGCINIFVKPMDPSHVSLMQQQCSDIDSEPTTGDDSRYAYGKDPHTIWRHAEEQGSDIRWIPPDVTGYTLTMKSFINSKIVPNAVFPTIQNPTDNWTVKWQLEELPKRLAREKFANTFASKPRVLRELITEPQTERLGSKKLEKERITSQMQALQAPSKFQEILRKVSRQRPAHPLNDGRKEPVVMWIPKELLANNKPQNPNNVLEGTNSTGVERKGANSRNSERHSMEQYLDTLFKRFEWAEKTSATINKKQSETGRQRAANSSKEQEQKDNLAN</sequence>
<dbReference type="EMBL" id="HG937693">
    <property type="protein sequence ID" value="CDP34451.1"/>
    <property type="molecule type" value="Genomic_DNA"/>
</dbReference>
<dbReference type="InterPro" id="IPR013943">
    <property type="entry name" value="Pet127"/>
</dbReference>
<organism evidence="2">
    <name type="scientific">Blastobotrys adeninivorans</name>
    <name type="common">Yeast</name>
    <name type="synonym">Arxula adeninivorans</name>
    <dbReference type="NCBI Taxonomy" id="409370"/>
    <lineage>
        <taxon>Eukaryota</taxon>
        <taxon>Fungi</taxon>
        <taxon>Dikarya</taxon>
        <taxon>Ascomycota</taxon>
        <taxon>Saccharomycotina</taxon>
        <taxon>Dipodascomycetes</taxon>
        <taxon>Dipodascales</taxon>
        <taxon>Trichomonascaceae</taxon>
        <taxon>Blastobotrys</taxon>
    </lineage>
</organism>
<dbReference type="GO" id="GO:0000964">
    <property type="term" value="P:mitochondrial RNA 5'-end processing"/>
    <property type="evidence" value="ECO:0007669"/>
    <property type="project" value="TreeGrafter"/>
</dbReference>
<evidence type="ECO:0000256" key="1">
    <source>
        <dbReference type="SAM" id="MobiDB-lite"/>
    </source>
</evidence>
<feature type="compositionally biased region" description="Basic and acidic residues" evidence="1">
    <location>
        <begin position="726"/>
        <end position="736"/>
    </location>
</feature>
<protein>
    <submittedName>
        <fullName evidence="2">ARAD1C12584p</fullName>
    </submittedName>
</protein>
<dbReference type="Pfam" id="PF08634">
    <property type="entry name" value="Pet127"/>
    <property type="match status" value="1"/>
</dbReference>